<dbReference type="EMBL" id="CAJVPW010009193">
    <property type="protein sequence ID" value="CAG8602282.1"/>
    <property type="molecule type" value="Genomic_DNA"/>
</dbReference>
<comment type="caution">
    <text evidence="1">The sequence shown here is derived from an EMBL/GenBank/DDBJ whole genome shotgun (WGS) entry which is preliminary data.</text>
</comment>
<evidence type="ECO:0000313" key="2">
    <source>
        <dbReference type="Proteomes" id="UP000789366"/>
    </source>
</evidence>
<feature type="non-terminal residue" evidence="1">
    <location>
        <position position="1"/>
    </location>
</feature>
<dbReference type="Proteomes" id="UP000789366">
    <property type="component" value="Unassembled WGS sequence"/>
</dbReference>
<gene>
    <name evidence="1" type="ORF">SPELUC_LOCUS7173</name>
</gene>
<protein>
    <submittedName>
        <fullName evidence="1">9686_t:CDS:1</fullName>
    </submittedName>
</protein>
<proteinExistence type="predicted"/>
<name>A0ACA9MMP9_9GLOM</name>
<keyword evidence="2" id="KW-1185">Reference proteome</keyword>
<sequence length="144" mass="16978">IYVKSQEDNSCLSFKNEIINSLYEDNYDINENFITKTIHDNRDKDIIVSKEDIEALVSCKFRNKRNIGFNDVERTAIISNYYDVQGVIVTNLDYLKKATRAASEHDVILSYPLNLKHRLNFYIENELDKKELDVLYNILDNKNY</sequence>
<accession>A0ACA9MMP9</accession>
<organism evidence="1 2">
    <name type="scientific">Cetraspora pellucida</name>
    <dbReference type="NCBI Taxonomy" id="1433469"/>
    <lineage>
        <taxon>Eukaryota</taxon>
        <taxon>Fungi</taxon>
        <taxon>Fungi incertae sedis</taxon>
        <taxon>Mucoromycota</taxon>
        <taxon>Glomeromycotina</taxon>
        <taxon>Glomeromycetes</taxon>
        <taxon>Diversisporales</taxon>
        <taxon>Gigasporaceae</taxon>
        <taxon>Cetraspora</taxon>
    </lineage>
</organism>
<evidence type="ECO:0000313" key="1">
    <source>
        <dbReference type="EMBL" id="CAG8602282.1"/>
    </source>
</evidence>
<reference evidence="1" key="1">
    <citation type="submission" date="2021-06" db="EMBL/GenBank/DDBJ databases">
        <authorList>
            <person name="Kallberg Y."/>
            <person name="Tangrot J."/>
            <person name="Rosling A."/>
        </authorList>
    </citation>
    <scope>NUCLEOTIDE SEQUENCE</scope>
    <source>
        <strain evidence="1">28 12/20/2015</strain>
    </source>
</reference>